<dbReference type="SMART" id="SM00226">
    <property type="entry name" value="LMWPc"/>
    <property type="match status" value="1"/>
</dbReference>
<dbReference type="Gene3D" id="1.10.10.10">
    <property type="entry name" value="Winged helix-like DNA-binding domain superfamily/Winged helix DNA-binding domain"/>
    <property type="match status" value="1"/>
</dbReference>
<dbReference type="PROSITE" id="PS50987">
    <property type="entry name" value="HTH_ARSR_2"/>
    <property type="match status" value="1"/>
</dbReference>
<dbReference type="PANTHER" id="PTHR43428">
    <property type="entry name" value="ARSENATE REDUCTASE"/>
    <property type="match status" value="1"/>
</dbReference>
<protein>
    <submittedName>
        <fullName evidence="3">ArsR family transcriptional regulator</fullName>
    </submittedName>
</protein>
<accession>A0A5C1Q7L3</accession>
<organism evidence="3 4">
    <name type="scientific">Thiospirochaeta perfilievii</name>
    <dbReference type="NCBI Taxonomy" id="252967"/>
    <lineage>
        <taxon>Bacteria</taxon>
        <taxon>Pseudomonadati</taxon>
        <taxon>Spirochaetota</taxon>
        <taxon>Spirochaetia</taxon>
        <taxon>Spirochaetales</taxon>
        <taxon>Spirochaetaceae</taxon>
        <taxon>Thiospirochaeta</taxon>
    </lineage>
</organism>
<feature type="domain" description="HTH arsR-type" evidence="2">
    <location>
        <begin position="5"/>
        <end position="98"/>
    </location>
</feature>
<dbReference type="AlphaFoldDB" id="A0A5C1Q7L3"/>
<keyword evidence="4" id="KW-1185">Reference proteome</keyword>
<evidence type="ECO:0000256" key="1">
    <source>
        <dbReference type="ARBA" id="ARBA00022849"/>
    </source>
</evidence>
<dbReference type="InterPro" id="IPR023485">
    <property type="entry name" value="Ptyr_pPase"/>
</dbReference>
<dbReference type="CDD" id="cd00090">
    <property type="entry name" value="HTH_ARSR"/>
    <property type="match status" value="1"/>
</dbReference>
<dbReference type="GO" id="GO:0046685">
    <property type="term" value="P:response to arsenic-containing substance"/>
    <property type="evidence" value="ECO:0007669"/>
    <property type="project" value="UniProtKB-KW"/>
</dbReference>
<dbReference type="GO" id="GO:0003700">
    <property type="term" value="F:DNA-binding transcription factor activity"/>
    <property type="evidence" value="ECO:0007669"/>
    <property type="project" value="InterPro"/>
</dbReference>
<dbReference type="Proteomes" id="UP000323824">
    <property type="component" value="Chromosome"/>
</dbReference>
<dbReference type="Gene3D" id="3.40.50.2300">
    <property type="match status" value="1"/>
</dbReference>
<dbReference type="InterPro" id="IPR001845">
    <property type="entry name" value="HTH_ArsR_DNA-bd_dom"/>
</dbReference>
<dbReference type="SUPFAM" id="SSF46785">
    <property type="entry name" value="Winged helix' DNA-binding domain"/>
    <property type="match status" value="1"/>
</dbReference>
<dbReference type="PANTHER" id="PTHR43428:SF1">
    <property type="entry name" value="ARSENATE REDUCTASE"/>
    <property type="match status" value="1"/>
</dbReference>
<proteinExistence type="predicted"/>
<dbReference type="OrthoDB" id="9784339at2"/>
<dbReference type="SMART" id="SM00418">
    <property type="entry name" value="HTH_ARSR"/>
    <property type="match status" value="1"/>
</dbReference>
<dbReference type="InterPro" id="IPR011991">
    <property type="entry name" value="ArsR-like_HTH"/>
</dbReference>
<evidence type="ECO:0000313" key="4">
    <source>
        <dbReference type="Proteomes" id="UP000323824"/>
    </source>
</evidence>
<dbReference type="Pfam" id="PF01451">
    <property type="entry name" value="LMWPc"/>
    <property type="match status" value="1"/>
</dbReference>
<reference evidence="3 4" key="1">
    <citation type="submission" date="2019-02" db="EMBL/GenBank/DDBJ databases">
        <authorList>
            <person name="Fomenkov A."/>
            <person name="Dubinina G."/>
            <person name="Grabovich M."/>
            <person name="Vincze T."/>
            <person name="Roberts R.J."/>
        </authorList>
    </citation>
    <scope>NUCLEOTIDE SEQUENCE [LARGE SCALE GENOMIC DNA]</scope>
    <source>
        <strain evidence="3 4">P</strain>
    </source>
</reference>
<dbReference type="SUPFAM" id="SSF52788">
    <property type="entry name" value="Phosphotyrosine protein phosphatases I"/>
    <property type="match status" value="1"/>
</dbReference>
<keyword evidence="1" id="KW-0059">Arsenical resistance</keyword>
<reference evidence="3 4" key="2">
    <citation type="submission" date="2019-09" db="EMBL/GenBank/DDBJ databases">
        <title>Complete Genome Sequence and Methylome Analysis of free living Spirochaetas.</title>
        <authorList>
            <person name="Leshcheva N."/>
            <person name="Mikheeva N."/>
        </authorList>
    </citation>
    <scope>NUCLEOTIDE SEQUENCE [LARGE SCALE GENOMIC DNA]</scope>
    <source>
        <strain evidence="3 4">P</strain>
    </source>
</reference>
<name>A0A5C1Q7L3_9SPIO</name>
<evidence type="ECO:0000259" key="2">
    <source>
        <dbReference type="PROSITE" id="PS50987"/>
    </source>
</evidence>
<sequence length="249" mass="28128">MLDFMNDEINLANVGKLLSHPARIRILKLLSTQGALTSNKIVDQIPLARTTVLQHISVLTKDNWVETESDGTTITYLLNNQLIKSLLPNVETLLKQCGKKQGKLKNPIKILFLCTGNSCRSQMAEGFINKQSETYNVKSFSAGTVPSKEIHPLAISVMKEKGIDISKQYPKSIKEYVGDDAIDIVIFVCDKAEKECPYLFPFSKSKIFMPFKDPVSFKGTKEDTVEVFRDVRDQIEIKLQKLLEEFPEL</sequence>
<dbReference type="InterPro" id="IPR036388">
    <property type="entry name" value="WH-like_DNA-bd_sf"/>
</dbReference>
<evidence type="ECO:0000313" key="3">
    <source>
        <dbReference type="EMBL" id="QEN03421.1"/>
    </source>
</evidence>
<gene>
    <name evidence="3" type="ORF">EW093_01450</name>
</gene>
<dbReference type="InterPro" id="IPR036196">
    <property type="entry name" value="Ptyr_pPase_sf"/>
</dbReference>
<dbReference type="InterPro" id="IPR036390">
    <property type="entry name" value="WH_DNA-bd_sf"/>
</dbReference>
<dbReference type="EMBL" id="CP035807">
    <property type="protein sequence ID" value="QEN03421.1"/>
    <property type="molecule type" value="Genomic_DNA"/>
</dbReference>
<dbReference type="Pfam" id="PF12840">
    <property type="entry name" value="HTH_20"/>
    <property type="match status" value="1"/>
</dbReference>
<dbReference type="CDD" id="cd16345">
    <property type="entry name" value="LMWP_ArsC"/>
    <property type="match status" value="1"/>
</dbReference>
<dbReference type="KEGG" id="sper:EW093_01450"/>